<evidence type="ECO:0000256" key="5">
    <source>
        <dbReference type="ARBA" id="ARBA00030832"/>
    </source>
</evidence>
<dbReference type="Gene3D" id="3.40.630.30">
    <property type="match status" value="1"/>
</dbReference>
<sequence>MCDDAVREVAFDPNYDPKRKGEGPGGDYAAYFSVRLRVFCDEQEISIDDEVDGADEKCKHYALFKGSQAVAVCRLSIEPPYAKIERVACLKEARGQGYARTLMLAVLRIVDAEYPNEIVAAHSQSAVLKFYERIGFIAVSREFLDEVDILHRSIVFPPRREKIRTLSLLSSPPSKHNEFAGDLYDGQVVTTIRRMLNEIENLSFIPLCSLVVSSISSLFIPSSLHEALCTVALRAQRANGYAENYTPFSPRLSTIEGVSDEEYLKAVAAKKMNTGEKITVEMLPLTALPGTGNGQDGLGCEGVTPFARGRSDNGTRCGRDTRRDDEEINDRAVLQRCPSFRR</sequence>
<dbReference type="InterPro" id="IPR039143">
    <property type="entry name" value="GNPNAT1-like"/>
</dbReference>
<evidence type="ECO:0000313" key="7">
    <source>
        <dbReference type="EnsemblMetazoa" id="PPA04433.1"/>
    </source>
</evidence>
<protein>
    <recommendedName>
        <fullName evidence="3">glucosamine-phosphate N-acetyltransferase</fullName>
        <ecNumber evidence="3">2.3.1.4</ecNumber>
    </recommendedName>
    <alternativeName>
        <fullName evidence="4">Phosphoglucosamine acetylase</fullName>
    </alternativeName>
    <alternativeName>
        <fullName evidence="5">Phosphoglucosamine transacetylase</fullName>
    </alternativeName>
</protein>
<evidence type="ECO:0000256" key="4">
    <source>
        <dbReference type="ARBA" id="ARBA00030011"/>
    </source>
</evidence>
<accession>A0A2A6D1H9</accession>
<reference evidence="7" key="2">
    <citation type="submission" date="2022-06" db="UniProtKB">
        <authorList>
            <consortium name="EnsemblMetazoa"/>
        </authorList>
    </citation>
    <scope>IDENTIFICATION</scope>
    <source>
        <strain evidence="7">PS312</strain>
    </source>
</reference>
<dbReference type="GO" id="GO:0006048">
    <property type="term" value="P:UDP-N-acetylglucosamine biosynthetic process"/>
    <property type="evidence" value="ECO:0007669"/>
    <property type="project" value="UniProtKB-UniPathway"/>
</dbReference>
<keyword evidence="8" id="KW-1185">Reference proteome</keyword>
<dbReference type="GO" id="GO:0008080">
    <property type="term" value="F:N-acetyltransferase activity"/>
    <property type="evidence" value="ECO:0000318"/>
    <property type="project" value="GO_Central"/>
</dbReference>
<dbReference type="Proteomes" id="UP000005239">
    <property type="component" value="Unassembled WGS sequence"/>
</dbReference>
<name>A0A2A6D1H9_PRIPA</name>
<dbReference type="AlphaFoldDB" id="A0A2A6D1H9"/>
<dbReference type="EnsemblMetazoa" id="PPA04433.1">
    <property type="protein sequence ID" value="PPA04433.1"/>
    <property type="gene ID" value="WBGene00093987"/>
</dbReference>
<gene>
    <name evidence="7" type="primary">WBGene00093987</name>
</gene>
<dbReference type="OrthoDB" id="47172at2759"/>
<reference evidence="8" key="1">
    <citation type="journal article" date="2008" name="Nat. Genet.">
        <title>The Pristionchus pacificus genome provides a unique perspective on nematode lifestyle and parasitism.</title>
        <authorList>
            <person name="Dieterich C."/>
            <person name="Clifton S.W."/>
            <person name="Schuster L.N."/>
            <person name="Chinwalla A."/>
            <person name="Delehaunty K."/>
            <person name="Dinkelacker I."/>
            <person name="Fulton L."/>
            <person name="Fulton R."/>
            <person name="Godfrey J."/>
            <person name="Minx P."/>
            <person name="Mitreva M."/>
            <person name="Roeseler W."/>
            <person name="Tian H."/>
            <person name="Witte H."/>
            <person name="Yang S.P."/>
            <person name="Wilson R.K."/>
            <person name="Sommer R.J."/>
        </authorList>
    </citation>
    <scope>NUCLEOTIDE SEQUENCE [LARGE SCALE GENOMIC DNA]</scope>
    <source>
        <strain evidence="8">PS312</strain>
    </source>
</reference>
<dbReference type="InterPro" id="IPR016181">
    <property type="entry name" value="Acyl_CoA_acyltransferase"/>
</dbReference>
<comment type="similarity">
    <text evidence="2">Belongs to the acetyltransferase family. GNA1 subfamily.</text>
</comment>
<dbReference type="PROSITE" id="PS51186">
    <property type="entry name" value="GNAT"/>
    <property type="match status" value="1"/>
</dbReference>
<comment type="pathway">
    <text evidence="1">Nucleotide-sugar biosynthesis; UDP-N-acetyl-alpha-D-glucosamine biosynthesis; N-acetyl-alpha-D-glucosamine 1-phosphate from alpha-D-glucosamine 6-phosphate (route I): step 1/2.</text>
</comment>
<dbReference type="CDD" id="cd04301">
    <property type="entry name" value="NAT_SF"/>
    <property type="match status" value="1"/>
</dbReference>
<evidence type="ECO:0000256" key="1">
    <source>
        <dbReference type="ARBA" id="ARBA00004832"/>
    </source>
</evidence>
<dbReference type="PANTHER" id="PTHR13355:SF22">
    <property type="entry name" value="SLL0786 PROTEIN"/>
    <property type="match status" value="1"/>
</dbReference>
<proteinExistence type="inferred from homology"/>
<dbReference type="GO" id="GO:0004343">
    <property type="term" value="F:glucosamine 6-phosphate N-acetyltransferase activity"/>
    <property type="evidence" value="ECO:0007669"/>
    <property type="project" value="UniProtKB-EC"/>
</dbReference>
<evidence type="ECO:0000256" key="3">
    <source>
        <dbReference type="ARBA" id="ARBA00012703"/>
    </source>
</evidence>
<evidence type="ECO:0000256" key="6">
    <source>
        <dbReference type="ARBA" id="ARBA00048964"/>
    </source>
</evidence>
<dbReference type="EC" id="2.3.1.4" evidence="3"/>
<accession>A0A8R1U5M8</accession>
<comment type="catalytic activity">
    <reaction evidence="6">
        <text>D-glucosamine 6-phosphate + acetyl-CoA = N-acetyl-D-glucosamine 6-phosphate + CoA + H(+)</text>
        <dbReference type="Rhea" id="RHEA:10292"/>
        <dbReference type="ChEBI" id="CHEBI:15378"/>
        <dbReference type="ChEBI" id="CHEBI:57287"/>
        <dbReference type="ChEBI" id="CHEBI:57288"/>
        <dbReference type="ChEBI" id="CHEBI:57513"/>
        <dbReference type="ChEBI" id="CHEBI:58725"/>
        <dbReference type="EC" id="2.3.1.4"/>
    </reaction>
</comment>
<dbReference type="InterPro" id="IPR000182">
    <property type="entry name" value="GNAT_dom"/>
</dbReference>
<organism evidence="7 8">
    <name type="scientific">Pristionchus pacificus</name>
    <name type="common">Parasitic nematode worm</name>
    <dbReference type="NCBI Taxonomy" id="54126"/>
    <lineage>
        <taxon>Eukaryota</taxon>
        <taxon>Metazoa</taxon>
        <taxon>Ecdysozoa</taxon>
        <taxon>Nematoda</taxon>
        <taxon>Chromadorea</taxon>
        <taxon>Rhabditida</taxon>
        <taxon>Rhabditina</taxon>
        <taxon>Diplogasteromorpha</taxon>
        <taxon>Diplogasteroidea</taxon>
        <taxon>Neodiplogasteridae</taxon>
        <taxon>Pristionchus</taxon>
    </lineage>
</organism>
<evidence type="ECO:0000256" key="2">
    <source>
        <dbReference type="ARBA" id="ARBA00006048"/>
    </source>
</evidence>
<dbReference type="SUPFAM" id="SSF55729">
    <property type="entry name" value="Acyl-CoA N-acyltransferases (Nat)"/>
    <property type="match status" value="1"/>
</dbReference>
<dbReference type="PANTHER" id="PTHR13355">
    <property type="entry name" value="GLUCOSAMINE 6-PHOSPHATE N-ACETYLTRANSFERASE"/>
    <property type="match status" value="1"/>
</dbReference>
<dbReference type="Pfam" id="PF13673">
    <property type="entry name" value="Acetyltransf_10"/>
    <property type="match status" value="1"/>
</dbReference>
<evidence type="ECO:0000313" key="8">
    <source>
        <dbReference type="Proteomes" id="UP000005239"/>
    </source>
</evidence>